<keyword evidence="20" id="KW-1185">Reference proteome</keyword>
<feature type="transmembrane region" description="Helical" evidence="16">
    <location>
        <begin position="909"/>
        <end position="931"/>
    </location>
</feature>
<keyword evidence="14 16" id="KW-0739">Sodium transport</keyword>
<evidence type="ECO:0000256" key="7">
    <source>
        <dbReference type="ARBA" id="ARBA00022882"/>
    </source>
</evidence>
<evidence type="ECO:0000313" key="21">
    <source>
        <dbReference type="WBParaSite" id="HNAJ_0000803101-mRNA-1"/>
    </source>
</evidence>
<keyword evidence="2 16" id="KW-0813">Transport</keyword>
<comment type="caution">
    <text evidence="16">Lacks conserved residue(s) required for the propagation of feature annotation.</text>
</comment>
<evidence type="ECO:0000256" key="2">
    <source>
        <dbReference type="ARBA" id="ARBA00022448"/>
    </source>
</evidence>
<keyword evidence="11 16" id="KW-0472">Membrane</keyword>
<evidence type="ECO:0000256" key="12">
    <source>
        <dbReference type="ARBA" id="ARBA00023157"/>
    </source>
</evidence>
<dbReference type="FunFam" id="1.10.287.70:FF:000001">
    <property type="entry name" value="Sodium channel protein"/>
    <property type="match status" value="1"/>
</dbReference>
<feature type="region of interest" description="Disordered" evidence="17">
    <location>
        <begin position="84"/>
        <end position="103"/>
    </location>
</feature>
<keyword evidence="4" id="KW-1003">Cell membrane</keyword>
<keyword evidence="3 16" id="KW-0894">Sodium channel</keyword>
<keyword evidence="7 16" id="KW-0851">Voltage-gated channel</keyword>
<feature type="transmembrane region" description="Helical" evidence="16">
    <location>
        <begin position="771"/>
        <end position="795"/>
    </location>
</feature>
<feature type="transmembrane region" description="Helical" evidence="16">
    <location>
        <begin position="1328"/>
        <end position="1348"/>
    </location>
</feature>
<name>A0A158QHT2_RODNA</name>
<dbReference type="STRING" id="102285.A0A158QHT2"/>
<dbReference type="WBParaSite" id="HNAJ_0000803101-mRNA-1">
    <property type="protein sequence ID" value="HNAJ_0000803101-mRNA-1"/>
    <property type="gene ID" value="HNAJ_0000803101"/>
</dbReference>
<dbReference type="InterPro" id="IPR027359">
    <property type="entry name" value="Volt_channel_dom_sf"/>
</dbReference>
<feature type="transmembrane region" description="Helical" evidence="16">
    <location>
        <begin position="1462"/>
        <end position="1479"/>
    </location>
</feature>
<keyword evidence="5 16" id="KW-0812">Transmembrane</keyword>
<dbReference type="GO" id="GO:0001518">
    <property type="term" value="C:voltage-gated sodium channel complex"/>
    <property type="evidence" value="ECO:0007669"/>
    <property type="project" value="UniProtKB-UniRule"/>
</dbReference>
<evidence type="ECO:0000256" key="4">
    <source>
        <dbReference type="ARBA" id="ARBA00022475"/>
    </source>
</evidence>
<dbReference type="InterPro" id="IPR001696">
    <property type="entry name" value="Na_channel_asu"/>
</dbReference>
<dbReference type="InterPro" id="IPR043203">
    <property type="entry name" value="VGCC_Ca_Na"/>
</dbReference>
<dbReference type="EMBL" id="UZAE01012175">
    <property type="protein sequence ID" value="VDO03887.1"/>
    <property type="molecule type" value="Genomic_DNA"/>
</dbReference>
<evidence type="ECO:0000256" key="10">
    <source>
        <dbReference type="ARBA" id="ARBA00023065"/>
    </source>
</evidence>
<dbReference type="InterPro" id="IPR005821">
    <property type="entry name" value="Ion_trans_dom"/>
</dbReference>
<feature type="transmembrane region" description="Helical" evidence="16">
    <location>
        <begin position="1570"/>
        <end position="1588"/>
    </location>
</feature>
<dbReference type="GO" id="GO:0019228">
    <property type="term" value="P:neuronal action potential"/>
    <property type="evidence" value="ECO:0007669"/>
    <property type="project" value="TreeGrafter"/>
</dbReference>
<evidence type="ECO:0000256" key="14">
    <source>
        <dbReference type="ARBA" id="ARBA00023201"/>
    </source>
</evidence>
<comment type="function">
    <text evidence="16">Mediates the voltage-dependent sodium ion permeability of excitable membranes. Assuming opened or closed conformations in response to the voltage difference across the membrane, the protein forms a sodium-selective channel through which Na(+) ions may pass in accordance with their electrochemical gradient.</text>
</comment>
<feature type="transmembrane region" description="Helical" evidence="16">
    <location>
        <begin position="1212"/>
        <end position="1234"/>
    </location>
</feature>
<dbReference type="Gene3D" id="1.10.287.70">
    <property type="match status" value="4"/>
</dbReference>
<dbReference type="Proteomes" id="UP000278807">
    <property type="component" value="Unassembled WGS sequence"/>
</dbReference>
<evidence type="ECO:0000256" key="5">
    <source>
        <dbReference type="ARBA" id="ARBA00022692"/>
    </source>
</evidence>
<dbReference type="FunFam" id="1.20.120.350:FF:000059">
    <property type="entry name" value="Sodium channel protein"/>
    <property type="match status" value="1"/>
</dbReference>
<dbReference type="Gene3D" id="1.10.238.10">
    <property type="entry name" value="EF-hand"/>
    <property type="match status" value="1"/>
</dbReference>
<keyword evidence="9 16" id="KW-0915">Sodium</keyword>
<dbReference type="PRINTS" id="PR00170">
    <property type="entry name" value="NACHANNEL"/>
</dbReference>
<dbReference type="PANTHER" id="PTHR10037">
    <property type="entry name" value="VOLTAGE-GATED CATION CHANNEL CALCIUM AND SODIUM"/>
    <property type="match status" value="1"/>
</dbReference>
<feature type="region of interest" description="Disordered" evidence="17">
    <location>
        <begin position="998"/>
        <end position="1017"/>
    </location>
</feature>
<dbReference type="Gene3D" id="1.20.120.350">
    <property type="entry name" value="Voltage-gated potassium channels. Chain C"/>
    <property type="match status" value="3"/>
</dbReference>
<dbReference type="FunFam" id="1.20.120.350:FF:000003">
    <property type="entry name" value="Voltage-dependent sodium channel"/>
    <property type="match status" value="1"/>
</dbReference>
<proteinExistence type="inferred from homology"/>
<feature type="domain" description="Ion transport" evidence="18">
    <location>
        <begin position="208"/>
        <end position="453"/>
    </location>
</feature>
<feature type="domain" description="Ion transport" evidence="18">
    <location>
        <begin position="1399"/>
        <end position="1645"/>
    </location>
</feature>
<keyword evidence="10 16" id="KW-0406">Ion transport</keyword>
<comment type="subcellular location">
    <subcellularLocation>
        <location evidence="1 16">Cell membrane</location>
        <topology evidence="1 16">Multi-pass membrane protein</topology>
    </subcellularLocation>
</comment>
<feature type="transmembrane region" description="Helical" evidence="16">
    <location>
        <begin position="697"/>
        <end position="724"/>
    </location>
</feature>
<dbReference type="PANTHER" id="PTHR10037:SF288">
    <property type="entry name" value="SODIUM CHANNEL PROTEIN PARA"/>
    <property type="match status" value="1"/>
</dbReference>
<dbReference type="GO" id="GO:0005248">
    <property type="term" value="F:voltage-gated sodium channel activity"/>
    <property type="evidence" value="ECO:0007669"/>
    <property type="project" value="InterPro"/>
</dbReference>
<feature type="compositionally biased region" description="Basic and acidic residues" evidence="17">
    <location>
        <begin position="58"/>
        <end position="72"/>
    </location>
</feature>
<evidence type="ECO:0000256" key="9">
    <source>
        <dbReference type="ARBA" id="ARBA00023053"/>
    </source>
</evidence>
<keyword evidence="12" id="KW-1015">Disulfide bond</keyword>
<feature type="domain" description="Ion transport" evidence="18">
    <location>
        <begin position="705"/>
        <end position="938"/>
    </location>
</feature>
<protein>
    <recommendedName>
        <fullName evidence="16">Sodium channel protein</fullName>
    </recommendedName>
</protein>
<evidence type="ECO:0000256" key="16">
    <source>
        <dbReference type="RuleBase" id="RU361132"/>
    </source>
</evidence>
<feature type="transmembrane region" description="Helical" evidence="16">
    <location>
        <begin position="424"/>
        <end position="450"/>
    </location>
</feature>
<dbReference type="SUPFAM" id="SSF81324">
    <property type="entry name" value="Voltage-gated potassium channels"/>
    <property type="match status" value="4"/>
</dbReference>
<feature type="transmembrane region" description="Helical" evidence="16">
    <location>
        <begin position="227"/>
        <end position="246"/>
    </location>
</feature>
<evidence type="ECO:0000256" key="13">
    <source>
        <dbReference type="ARBA" id="ARBA00023180"/>
    </source>
</evidence>
<feature type="region of interest" description="Disordered" evidence="17">
    <location>
        <begin position="31"/>
        <end position="75"/>
    </location>
</feature>
<dbReference type="Pfam" id="PF00520">
    <property type="entry name" value="Ion_trans"/>
    <property type="match status" value="4"/>
</dbReference>
<gene>
    <name evidence="19" type="ORF">HNAJ_LOCUS8027</name>
</gene>
<evidence type="ECO:0000313" key="19">
    <source>
        <dbReference type="EMBL" id="VDO03887.1"/>
    </source>
</evidence>
<organism evidence="21">
    <name type="scientific">Rodentolepis nana</name>
    <name type="common">Dwarf tapeworm</name>
    <name type="synonym">Hymenolepis nana</name>
    <dbReference type="NCBI Taxonomy" id="102285"/>
    <lineage>
        <taxon>Eukaryota</taxon>
        <taxon>Metazoa</taxon>
        <taxon>Spiralia</taxon>
        <taxon>Lophotrochozoa</taxon>
        <taxon>Platyhelminthes</taxon>
        <taxon>Cestoda</taxon>
        <taxon>Eucestoda</taxon>
        <taxon>Cyclophyllidea</taxon>
        <taxon>Hymenolepididae</taxon>
        <taxon>Rodentolepis</taxon>
    </lineage>
</organism>
<accession>A0A158QHT2</accession>
<comment type="similarity">
    <text evidence="16">Belongs to the sodium channel (TC 1.A.1.10) family.</text>
</comment>
<feature type="transmembrane region" description="Helical" evidence="16">
    <location>
        <begin position="1609"/>
        <end position="1632"/>
    </location>
</feature>
<evidence type="ECO:0000256" key="15">
    <source>
        <dbReference type="ARBA" id="ARBA00023303"/>
    </source>
</evidence>
<dbReference type="GO" id="GO:0086010">
    <property type="term" value="P:membrane depolarization during action potential"/>
    <property type="evidence" value="ECO:0007669"/>
    <property type="project" value="TreeGrafter"/>
</dbReference>
<feature type="transmembrane region" description="Helical" evidence="16">
    <location>
        <begin position="736"/>
        <end position="759"/>
    </location>
</feature>
<feature type="transmembrane region" description="Helical" evidence="16">
    <location>
        <begin position="1085"/>
        <end position="1103"/>
    </location>
</feature>
<feature type="transmembrane region" description="Helical" evidence="16">
    <location>
        <begin position="1149"/>
        <end position="1170"/>
    </location>
</feature>
<dbReference type="FunFam" id="1.20.120.350:FF:000019">
    <property type="entry name" value="Sodium channel protein"/>
    <property type="match status" value="1"/>
</dbReference>
<feature type="transmembrane region" description="Helical" evidence="16">
    <location>
        <begin position="1403"/>
        <end position="1421"/>
    </location>
</feature>
<feature type="transmembrane region" description="Helical" evidence="16">
    <location>
        <begin position="1517"/>
        <end position="1550"/>
    </location>
</feature>
<dbReference type="OrthoDB" id="2984333at2759"/>
<feature type="transmembrane region" description="Helical" evidence="16">
    <location>
        <begin position="815"/>
        <end position="844"/>
    </location>
</feature>
<dbReference type="FunFam" id="1.10.287.70:FF:000046">
    <property type="entry name" value="Sodium channel protein"/>
    <property type="match status" value="1"/>
</dbReference>
<evidence type="ECO:0000256" key="1">
    <source>
        <dbReference type="ARBA" id="ARBA00004651"/>
    </source>
</evidence>
<sequence>MSSEDSSKVPPQTFILPQFVPLTRESAQLSLQRYDRQKRREKRAKELLKEQKRKRREWIRQKSNMDNDKSEVENSTYVPHSSVHVDEGLIEPSSDDDDSFEMPEKPNPMLVVGKKLIPPLDSRFCSKRYTGRALQEMDDFYRYKGSFVVISGDKTIYRFSLYPALSIFGPFNPIRRIAIYIMIYYVRCPESWQSISPAIIESSSSVEDGLKTIISALMDAVMHLRDVAVLTLFMLSIFALIGVQLYRGTLLRKCVIPWPGINTTAGGITFSQLVDDIYHNRTFDEDLTSEVKGIFNSTFPSFWDNYLNNMDVTKSDKFQLSDHMVTSVWSALTNYSRWQVTEYFYEQRDVQNMRQNSDFLCREGNSTCPVDFICKQTRVGNPNFGYTNFDNFASALLCSFRLITQDYWESLYQLVLRANGPTHVFFFGMVIFLGSFYLLNIILAIVSMSYEQVCKQDMESDAQIAAAISQCAEEGEEQEHCEVTKNTTLDSSNAFHYSNTSHRHSIPTTKPPLTTTRNNLVISKTRMPRRWKSENILLKQGDMISPKFWESAVLFADEFSVENMSFEKGLNSLSPVTNKERISLVSAELSNISEASILNQPEQNAFGNGNSDAITIVRNQQWGAILIDDKEIELNYMSSYMTSSLSLLKWNAVDIFNVCLKVLLSLPARVWRYISKQTEAVLCGWTCCPCYYVFRRYVGFFILDPFVELFITLCIVINTIFMAIDQPEKGEALTQALRIANYFFTTTFTVEAALKLIALGAKEYFADSWNIFDFVVVFFSLVEIPLTNVRGLSILRAFRLLRVFKLAKSWQTMKLLFSIVAMTLNALGNLTAILMISVFVFAVLGMSLFGENYKEFTNITRFPEKGGKIPRWNFCDFTHSFMIVFRVLCGEWIESMWDCLEVNGWSCTIFFLMTMVLGNLVVLSLFLALLLSSFSAESFQKEEECGDQNKLQIALDRIYRFGIWMKLNIQKIFTYRTRRRCSRSRKCPYSCSSPISSIHKTSDTSSPHQDCEGNEEKFEVRENDPEEVLEAESVDMAFWEHPEDCCAPWLWNLVSPLCNGVLGSKVGAVWRRLRQSCYCIVENRYFESFIFLMIIISSGTLALEDKNLPSRPRLKMALDYMDKIFTFIFLMEMLLKWFAYGLRKFFSDAWCWLDFTIVTIAVTSMVLSYGKTDGKTSMNSFKAMRTLRALRPLRALSRWEGMRIVVNALLQAIPSICNVVLVCLLFWLICSIMGMQLFGGKFRKCVSEATGERLPADQYPNRTICELHKKLYKNVSWDNSKINFDNVPNGFLALLQVATFKGWIEIMADAVDITDYDQQPVYNNATSYYLFFILFIIVGSFFTLNLFIGAGGSLELFMTEDQKKYYQAMKKMVRRTPQKPIPKPKLKVSRWIFKIISNRNFDLFILGMIGLNTLIMCFEHHRQSEVMKHSMEIINKVFVIIFTIEFVLKLIGQRWYYFKDPWNIFDCCIVIFSLVCWGVEDLMTTLPVPPTTIRIVRLFRVGRVLRLVKSARGIRTLLFALIVSLPALFNVALLLFLTAFVYSIVGMSFFGKVAYYAGIDAEFNFETFSQAFIILLQMSTSAGWSAVFEGLSNTDPAYCSMEEGTCGNFLWATLFMVSYLIISFMVIINMYIAVILENFSQATEDVQQGLTQDEFDAFYEVWELYDTHALGFIELKYLEEFVEKIGPPLGIPRPNRIRLACLSVQICSHDRIFCMDLLDALTRNFLGRLTTEHPETLVEQVEIGVANTSTTQEGGIDRNNFVAKAAKEPVVPISNTYERQRERMAAYKILYFWRRHGRRKLSGEKLTWNQQYY</sequence>
<evidence type="ECO:0000256" key="3">
    <source>
        <dbReference type="ARBA" id="ARBA00022461"/>
    </source>
</evidence>
<reference evidence="21" key="1">
    <citation type="submission" date="2016-04" db="UniProtKB">
        <authorList>
            <consortium name="WormBaseParasite"/>
        </authorList>
    </citation>
    <scope>IDENTIFICATION</scope>
</reference>
<evidence type="ECO:0000256" key="11">
    <source>
        <dbReference type="ARBA" id="ARBA00023136"/>
    </source>
</evidence>
<feature type="domain" description="Ion transport" evidence="18">
    <location>
        <begin position="1083"/>
        <end position="1349"/>
    </location>
</feature>
<evidence type="ECO:0000256" key="8">
    <source>
        <dbReference type="ARBA" id="ARBA00022989"/>
    </source>
</evidence>
<keyword evidence="15 16" id="KW-0407">Ion channel</keyword>
<dbReference type="InterPro" id="IPR044564">
    <property type="entry name" value="Na_chnl_inactivation_gate"/>
</dbReference>
<keyword evidence="6" id="KW-0677">Repeat</keyword>
<keyword evidence="8 16" id="KW-1133">Transmembrane helix</keyword>
<dbReference type="CDD" id="cd13433">
    <property type="entry name" value="Na_channel_gate"/>
    <property type="match status" value="1"/>
</dbReference>
<keyword evidence="13" id="KW-0325">Glycoprotein</keyword>
<evidence type="ECO:0000259" key="18">
    <source>
        <dbReference type="Pfam" id="PF00520"/>
    </source>
</evidence>
<evidence type="ECO:0000313" key="20">
    <source>
        <dbReference type="Proteomes" id="UP000278807"/>
    </source>
</evidence>
<feature type="transmembrane region" description="Helical" evidence="16">
    <location>
        <begin position="1433"/>
        <end position="1456"/>
    </location>
</feature>
<evidence type="ECO:0000256" key="6">
    <source>
        <dbReference type="ARBA" id="ARBA00022737"/>
    </source>
</evidence>
<feature type="transmembrane region" description="Helical" evidence="16">
    <location>
        <begin position="1123"/>
        <end position="1142"/>
    </location>
</feature>
<reference evidence="19 20" key="2">
    <citation type="submission" date="2018-11" db="EMBL/GenBank/DDBJ databases">
        <authorList>
            <consortium name="Pathogen Informatics"/>
        </authorList>
    </citation>
    <scope>NUCLEOTIDE SEQUENCE [LARGE SCALE GENOMIC DNA]</scope>
</reference>
<evidence type="ECO:0000256" key="17">
    <source>
        <dbReference type="SAM" id="MobiDB-lite"/>
    </source>
</evidence>